<dbReference type="EMBL" id="JARK01001340">
    <property type="protein sequence ID" value="EYC31284.1"/>
    <property type="molecule type" value="Genomic_DNA"/>
</dbReference>
<organism evidence="1 2">
    <name type="scientific">Ancylostoma ceylanicum</name>
    <dbReference type="NCBI Taxonomy" id="53326"/>
    <lineage>
        <taxon>Eukaryota</taxon>
        <taxon>Metazoa</taxon>
        <taxon>Ecdysozoa</taxon>
        <taxon>Nematoda</taxon>
        <taxon>Chromadorea</taxon>
        <taxon>Rhabditida</taxon>
        <taxon>Rhabditina</taxon>
        <taxon>Rhabditomorpha</taxon>
        <taxon>Strongyloidea</taxon>
        <taxon>Ancylostomatidae</taxon>
        <taxon>Ancylostomatinae</taxon>
        <taxon>Ancylostoma</taxon>
    </lineage>
</organism>
<dbReference type="Proteomes" id="UP000024635">
    <property type="component" value="Unassembled WGS sequence"/>
</dbReference>
<evidence type="ECO:0000313" key="2">
    <source>
        <dbReference type="Proteomes" id="UP000024635"/>
    </source>
</evidence>
<comment type="caution">
    <text evidence="1">The sequence shown here is derived from an EMBL/GenBank/DDBJ whole genome shotgun (WGS) entry which is preliminary data.</text>
</comment>
<sequence length="87" mass="10200">MCDVVSVWNNYYISSSWICFTEVRMSSDRSAPPRPASPTGENQDTLLADVGAWGNVRYDLQSFKFENNTKLYAMEFTRIRSYIWTWQ</sequence>
<accession>A0A016VUK3</accession>
<evidence type="ECO:0000313" key="1">
    <source>
        <dbReference type="EMBL" id="EYC31284.1"/>
    </source>
</evidence>
<protein>
    <submittedName>
        <fullName evidence="1">Uncharacterized protein</fullName>
    </submittedName>
</protein>
<reference evidence="2" key="1">
    <citation type="journal article" date="2015" name="Nat. Genet.">
        <title>The genome and transcriptome of the zoonotic hookworm Ancylostoma ceylanicum identify infection-specific gene families.</title>
        <authorList>
            <person name="Schwarz E.M."/>
            <person name="Hu Y."/>
            <person name="Antoshechkin I."/>
            <person name="Miller M.M."/>
            <person name="Sternberg P.W."/>
            <person name="Aroian R.V."/>
        </authorList>
    </citation>
    <scope>NUCLEOTIDE SEQUENCE</scope>
    <source>
        <strain evidence="2">HY135</strain>
    </source>
</reference>
<gene>
    <name evidence="1" type="primary">Acey_s0004.g2074</name>
    <name evidence="1" type="ORF">Y032_0004g2074</name>
</gene>
<proteinExistence type="predicted"/>
<dbReference type="AlphaFoldDB" id="A0A016VUK3"/>
<name>A0A016VUK3_9BILA</name>
<keyword evidence="2" id="KW-1185">Reference proteome</keyword>